<keyword evidence="1" id="KW-1133">Transmembrane helix</keyword>
<dbReference type="AlphaFoldDB" id="A0A7S0FRB8"/>
<sequence length="217" mass="23573">MAARAGAADGIVCTVALVLSPRDTDGSRALSLLFTMFRCSALSLLVVFCSAFWSPVLAFLAPLTLRHTNNARASRSSLVMKDNSSANVFNVGDRVRVVDDVAKAGTNLRGRVGTVKETWTKCEVDPTCCCAEFVDDGFAVHVSFDRDATTDGPITAEDTFVHYFAERELIEEKEENDAPPVAFDGMSCQAFKLNQLKMGEQAQRIAAYEASKTGDDR</sequence>
<protein>
    <submittedName>
        <fullName evidence="2">Uncharacterized protein</fullName>
    </submittedName>
</protein>
<reference evidence="2" key="1">
    <citation type="submission" date="2021-01" db="EMBL/GenBank/DDBJ databases">
        <authorList>
            <person name="Corre E."/>
            <person name="Pelletier E."/>
            <person name="Niang G."/>
            <person name="Scheremetjew M."/>
            <person name="Finn R."/>
            <person name="Kale V."/>
            <person name="Holt S."/>
            <person name="Cochrane G."/>
            <person name="Meng A."/>
            <person name="Brown T."/>
            <person name="Cohen L."/>
        </authorList>
    </citation>
    <scope>NUCLEOTIDE SEQUENCE</scope>
    <source>
        <strain evidence="2">CCMP3303</strain>
    </source>
</reference>
<proteinExistence type="predicted"/>
<organism evidence="2">
    <name type="scientific">Minutocellus polymorphus</name>
    <dbReference type="NCBI Taxonomy" id="265543"/>
    <lineage>
        <taxon>Eukaryota</taxon>
        <taxon>Sar</taxon>
        <taxon>Stramenopiles</taxon>
        <taxon>Ochrophyta</taxon>
        <taxon>Bacillariophyta</taxon>
        <taxon>Mediophyceae</taxon>
        <taxon>Cymatosirophycidae</taxon>
        <taxon>Cymatosirales</taxon>
        <taxon>Cymatosiraceae</taxon>
        <taxon>Minutocellus</taxon>
    </lineage>
</organism>
<evidence type="ECO:0000256" key="1">
    <source>
        <dbReference type="SAM" id="Phobius"/>
    </source>
</evidence>
<keyword evidence="1" id="KW-0472">Membrane</keyword>
<feature type="transmembrane region" description="Helical" evidence="1">
    <location>
        <begin position="41"/>
        <end position="65"/>
    </location>
</feature>
<evidence type="ECO:0000313" key="2">
    <source>
        <dbReference type="EMBL" id="CAD8376208.1"/>
    </source>
</evidence>
<gene>
    <name evidence="2" type="ORF">MPOL1434_LOCUS8896</name>
</gene>
<dbReference type="EMBL" id="HBEJ01015165">
    <property type="protein sequence ID" value="CAD8376208.1"/>
    <property type="molecule type" value="Transcribed_RNA"/>
</dbReference>
<keyword evidence="1" id="KW-0812">Transmembrane</keyword>
<name>A0A7S0FRB8_9STRA</name>
<accession>A0A7S0FRB8</accession>